<evidence type="ECO:0000256" key="4">
    <source>
        <dbReference type="SAM" id="Phobius"/>
    </source>
</evidence>
<dbReference type="Gene3D" id="3.30.565.10">
    <property type="entry name" value="Histidine kinase-like ATPase, C-terminal domain"/>
    <property type="match status" value="1"/>
</dbReference>
<dbReference type="CDD" id="cd16917">
    <property type="entry name" value="HATPase_UhpB-NarQ-NarX-like"/>
    <property type="match status" value="1"/>
</dbReference>
<keyword evidence="2" id="KW-0418">Kinase</keyword>
<feature type="transmembrane region" description="Helical" evidence="4">
    <location>
        <begin position="362"/>
        <end position="380"/>
    </location>
</feature>
<evidence type="ECO:0000313" key="8">
    <source>
        <dbReference type="Proteomes" id="UP001232156"/>
    </source>
</evidence>
<evidence type="ECO:0000256" key="1">
    <source>
        <dbReference type="ARBA" id="ARBA00022679"/>
    </source>
</evidence>
<dbReference type="Gene3D" id="2.60.120.260">
    <property type="entry name" value="Galactose-binding domain-like"/>
    <property type="match status" value="1"/>
</dbReference>
<organism evidence="7 8">
    <name type="scientific">Yanghanlia caeni</name>
    <dbReference type="NCBI Taxonomy" id="3064283"/>
    <lineage>
        <taxon>Bacteria</taxon>
        <taxon>Pseudomonadati</taxon>
        <taxon>Pseudomonadota</taxon>
        <taxon>Betaproteobacteria</taxon>
        <taxon>Burkholderiales</taxon>
        <taxon>Alcaligenaceae</taxon>
        <taxon>Yanghanlia</taxon>
    </lineage>
</organism>
<keyword evidence="3" id="KW-0902">Two-component regulatory system</keyword>
<dbReference type="PANTHER" id="PTHR24421">
    <property type="entry name" value="NITRATE/NITRITE SENSOR PROTEIN NARX-RELATED"/>
    <property type="match status" value="1"/>
</dbReference>
<dbReference type="InterPro" id="IPR008979">
    <property type="entry name" value="Galactose-bd-like_sf"/>
</dbReference>
<evidence type="ECO:0000256" key="2">
    <source>
        <dbReference type="ARBA" id="ARBA00022777"/>
    </source>
</evidence>
<dbReference type="EMBL" id="JAUZQE010000009">
    <property type="protein sequence ID" value="MDR4125431.1"/>
    <property type="molecule type" value="Genomic_DNA"/>
</dbReference>
<evidence type="ECO:0000256" key="3">
    <source>
        <dbReference type="ARBA" id="ARBA00023012"/>
    </source>
</evidence>
<feature type="signal peptide" evidence="5">
    <location>
        <begin position="1"/>
        <end position="25"/>
    </location>
</feature>
<keyword evidence="4" id="KW-0472">Membrane</keyword>
<reference evidence="7 8" key="1">
    <citation type="submission" date="2023-08" db="EMBL/GenBank/DDBJ databases">
        <title>Alcaligenaceae gen. nov., a novel taxon isolated from the sludge of Yixing Pesticide Factory.</title>
        <authorList>
            <person name="Ruan L."/>
        </authorList>
    </citation>
    <scope>NUCLEOTIDE SEQUENCE [LARGE SCALE GENOMIC DNA]</scope>
    <source>
        <strain evidence="7 8">LG-2</strain>
    </source>
</reference>
<comment type="caution">
    <text evidence="7">The sequence shown here is derived from an EMBL/GenBank/DDBJ whole genome shotgun (WGS) entry which is preliminary data.</text>
</comment>
<evidence type="ECO:0000259" key="6">
    <source>
        <dbReference type="PROSITE" id="PS50109"/>
    </source>
</evidence>
<keyword evidence="8" id="KW-1185">Reference proteome</keyword>
<evidence type="ECO:0000256" key="5">
    <source>
        <dbReference type="SAM" id="SignalP"/>
    </source>
</evidence>
<name>A0ABU1D4R9_9BURK</name>
<dbReference type="InterPro" id="IPR011623">
    <property type="entry name" value="7TMR_DISM_rcpt_extracell_dom1"/>
</dbReference>
<dbReference type="InterPro" id="IPR036890">
    <property type="entry name" value="HATPase_C_sf"/>
</dbReference>
<keyword evidence="4" id="KW-0812">Transmembrane</keyword>
<dbReference type="InterPro" id="IPR005467">
    <property type="entry name" value="His_kinase_dom"/>
</dbReference>
<keyword evidence="5" id="KW-0732">Signal</keyword>
<dbReference type="SUPFAM" id="SSF49785">
    <property type="entry name" value="Galactose-binding domain-like"/>
    <property type="match status" value="1"/>
</dbReference>
<feature type="transmembrane region" description="Helical" evidence="4">
    <location>
        <begin position="334"/>
        <end position="356"/>
    </location>
</feature>
<evidence type="ECO:0000313" key="7">
    <source>
        <dbReference type="EMBL" id="MDR4125431.1"/>
    </source>
</evidence>
<feature type="transmembrane region" description="Helical" evidence="4">
    <location>
        <begin position="250"/>
        <end position="269"/>
    </location>
</feature>
<dbReference type="PROSITE" id="PS50109">
    <property type="entry name" value="HIS_KIN"/>
    <property type="match status" value="1"/>
</dbReference>
<feature type="transmembrane region" description="Helical" evidence="4">
    <location>
        <begin position="281"/>
        <end position="298"/>
    </location>
</feature>
<dbReference type="Proteomes" id="UP001232156">
    <property type="component" value="Unassembled WGS sequence"/>
</dbReference>
<dbReference type="SMART" id="SM00387">
    <property type="entry name" value="HATPase_c"/>
    <property type="match status" value="1"/>
</dbReference>
<dbReference type="SUPFAM" id="SSF55874">
    <property type="entry name" value="ATPase domain of HSP90 chaperone/DNA topoisomerase II/histidine kinase"/>
    <property type="match status" value="1"/>
</dbReference>
<feature type="transmembrane region" description="Helical" evidence="4">
    <location>
        <begin position="304"/>
        <end position="322"/>
    </location>
</feature>
<feature type="transmembrane region" description="Helical" evidence="4">
    <location>
        <begin position="190"/>
        <end position="211"/>
    </location>
</feature>
<sequence length="624" mass="69549">MTRLLVAWLAFCGVWLGLGTQCAWAAESPPCTVRVLSVAAARAEAPGTQRPADGWEPVELPDIWVRRWPGYEGTVWYRIEWERDCPYHAGTAASDPLGLSLGGISMAGEVYLNDNLLWRDVALVEPLSQSWNMPRRWLLPESALREGVNTIWIRVVGLAAYTPGLGTLFLGPAAQAEAVHAANQWRQRNVHFIALGLSGAMGCIYLVVWCLRRSEQAFGWYALMSLCWVLYMATILATDAWPFHTIEAHSRLNNIAFVLYVTAFCLFTWRFGAQHLPRVEKALWLATGSGVLVSLIAARPAMELVWAGFVVIFLANSLQFQWHAWRTREPQHLLLALCWLVFLVVGVHDVVVLLNGWGAHKMWGAITGPITVLFMALLLGGRLASSMHRIEHFNQELQTHAAQARAELAEVLAREHDQALSHARLRERMAIMHDLHDGLGGSLVRSMALVEQARQPLSNERMLSLLKVLRDDLRQVIDYDSSASTVVPETPTQWIAPLRHRFTRLFDELAVATTWRVEDYWHTRPSALQCLGLARVVEEALSNVIKHSRARHVRVLCTQPEPNVLRILIEDDGVGFDLKAVRDAGLGVGMRSMAARAERLGGSLNVSSGHGGTQVCMEVPLGVN</sequence>
<dbReference type="InterPro" id="IPR050482">
    <property type="entry name" value="Sensor_HK_TwoCompSys"/>
</dbReference>
<dbReference type="Pfam" id="PF02518">
    <property type="entry name" value="HATPase_c"/>
    <property type="match status" value="1"/>
</dbReference>
<feature type="chain" id="PRO_5046392178" evidence="5">
    <location>
        <begin position="26"/>
        <end position="624"/>
    </location>
</feature>
<proteinExistence type="predicted"/>
<dbReference type="Pfam" id="PF07695">
    <property type="entry name" value="7TMR-DISM_7TM"/>
    <property type="match status" value="1"/>
</dbReference>
<accession>A0ABU1D4R9</accession>
<keyword evidence="1" id="KW-0808">Transferase</keyword>
<gene>
    <name evidence="7" type="ORF">Q8947_05470</name>
</gene>
<protein>
    <submittedName>
        <fullName evidence="7">7TM diverse intracellular signaling domain-containing protein</fullName>
    </submittedName>
</protein>
<dbReference type="RefSeq" id="WP_347286650.1">
    <property type="nucleotide sequence ID" value="NZ_JAUZQE010000009.1"/>
</dbReference>
<feature type="domain" description="Histidine kinase" evidence="6">
    <location>
        <begin position="533"/>
        <end position="623"/>
    </location>
</feature>
<dbReference type="InterPro" id="IPR003594">
    <property type="entry name" value="HATPase_dom"/>
</dbReference>
<feature type="transmembrane region" description="Helical" evidence="4">
    <location>
        <begin position="218"/>
        <end position="238"/>
    </location>
</feature>
<keyword evidence="4" id="KW-1133">Transmembrane helix</keyword>